<dbReference type="HAMAP" id="MF_01440">
    <property type="entry name" value="CheD"/>
    <property type="match status" value="1"/>
</dbReference>
<keyword evidence="2 3" id="KW-0378">Hydrolase</keyword>
<dbReference type="RefSeq" id="WP_144816339.1">
    <property type="nucleotide sequence ID" value="NZ_VLKP01000011.1"/>
</dbReference>
<reference evidence="4 5" key="1">
    <citation type="journal article" date="2015" name="Stand. Genomic Sci.">
        <title>Genomic Encyclopedia of Bacterial and Archaeal Type Strains, Phase III: the genomes of soil and plant-associated and newly described type strains.</title>
        <authorList>
            <person name="Whitman W.B."/>
            <person name="Woyke T."/>
            <person name="Klenk H.P."/>
            <person name="Zhou Y."/>
            <person name="Lilburn T.G."/>
            <person name="Beck B.J."/>
            <person name="De Vos P."/>
            <person name="Vandamme P."/>
            <person name="Eisen J.A."/>
            <person name="Garrity G."/>
            <person name="Hugenholtz P."/>
            <person name="Kyrpides N.C."/>
        </authorList>
    </citation>
    <scope>NUCLEOTIDE SEQUENCE [LARGE SCALE GENOMIC DNA]</scope>
    <source>
        <strain evidence="4 5">CGMCC 1.10136</strain>
    </source>
</reference>
<dbReference type="InterPro" id="IPR011324">
    <property type="entry name" value="Cytotoxic_necrot_fac-like_cat"/>
</dbReference>
<dbReference type="Proteomes" id="UP000316471">
    <property type="component" value="Unassembled WGS sequence"/>
</dbReference>
<dbReference type="Gene3D" id="3.30.1330.200">
    <property type="match status" value="1"/>
</dbReference>
<accession>A0A562LK78</accession>
<comment type="caution">
    <text evidence="4">The sequence shown here is derived from an EMBL/GenBank/DDBJ whole genome shotgun (WGS) entry which is preliminary data.</text>
</comment>
<protein>
    <recommendedName>
        <fullName evidence="3">Probable chemoreceptor glutamine deamidase CheD</fullName>
        <ecNumber evidence="3">3.5.1.44</ecNumber>
    </recommendedName>
</protein>
<dbReference type="AlphaFoldDB" id="A0A562LK78"/>
<comment type="similarity">
    <text evidence="3">Belongs to the CheD family.</text>
</comment>
<evidence type="ECO:0000256" key="1">
    <source>
        <dbReference type="ARBA" id="ARBA00022500"/>
    </source>
</evidence>
<dbReference type="OrthoDB" id="9807202at2"/>
<dbReference type="EMBL" id="VLKP01000011">
    <property type="protein sequence ID" value="TWI07993.1"/>
    <property type="molecule type" value="Genomic_DNA"/>
</dbReference>
<dbReference type="NCBIfam" id="NF010013">
    <property type="entry name" value="PRK13487.1"/>
    <property type="match status" value="1"/>
</dbReference>
<keyword evidence="1 3" id="KW-0145">Chemotaxis</keyword>
<gene>
    <name evidence="3" type="primary">cheD</name>
    <name evidence="4" type="ORF">IP93_02601</name>
</gene>
<dbReference type="InterPro" id="IPR038592">
    <property type="entry name" value="CheD-like_sf"/>
</dbReference>
<evidence type="ECO:0000256" key="2">
    <source>
        <dbReference type="ARBA" id="ARBA00022801"/>
    </source>
</evidence>
<dbReference type="PANTHER" id="PTHR35147">
    <property type="entry name" value="CHEMORECEPTOR GLUTAMINE DEAMIDASE CHED-RELATED"/>
    <property type="match status" value="1"/>
</dbReference>
<dbReference type="PANTHER" id="PTHR35147:SF2">
    <property type="entry name" value="CHEMORECEPTOR GLUTAMINE DEAMIDASE CHED-RELATED"/>
    <property type="match status" value="1"/>
</dbReference>
<dbReference type="SUPFAM" id="SSF64438">
    <property type="entry name" value="CNF1/YfiH-like putative cysteine hydrolases"/>
    <property type="match status" value="1"/>
</dbReference>
<keyword evidence="5" id="KW-1185">Reference proteome</keyword>
<evidence type="ECO:0000256" key="3">
    <source>
        <dbReference type="HAMAP-Rule" id="MF_01440"/>
    </source>
</evidence>
<organism evidence="4 5">
    <name type="scientific">Aerolutibacter ruishenii</name>
    <dbReference type="NCBI Taxonomy" id="686800"/>
    <lineage>
        <taxon>Bacteria</taxon>
        <taxon>Pseudomonadati</taxon>
        <taxon>Pseudomonadota</taxon>
        <taxon>Gammaproteobacteria</taxon>
        <taxon>Lysobacterales</taxon>
        <taxon>Lysobacteraceae</taxon>
        <taxon>Aerolutibacter</taxon>
    </lineage>
</organism>
<evidence type="ECO:0000313" key="4">
    <source>
        <dbReference type="EMBL" id="TWI07993.1"/>
    </source>
</evidence>
<dbReference type="InterPro" id="IPR005659">
    <property type="entry name" value="Chemorcpt_Glu_NH3ase_CheD"/>
</dbReference>
<dbReference type="GO" id="GO:0050568">
    <property type="term" value="F:protein-glutamine glutaminase activity"/>
    <property type="evidence" value="ECO:0007669"/>
    <property type="project" value="UniProtKB-UniRule"/>
</dbReference>
<dbReference type="CDD" id="cd16352">
    <property type="entry name" value="CheD"/>
    <property type="match status" value="1"/>
</dbReference>
<proteinExistence type="inferred from homology"/>
<sequence>MSVAERLESEAGTYFDSALKTAAYKLLPAEYRVSNLPEPLVTLLGSCVAACLYDPALQTGGMNHFMLPAGGAGDGNSARYGVHAMELLVNGLLKRGAKRNRLQAKVFGGGNVLNGFYSDPIGTRNARFILEYLEAERIPLLAQDLGDVHPRKVAFYPQTGRALVRRLPSTRDGEITSAERDYYGRLARRPLSGGVELF</sequence>
<comment type="catalytic activity">
    <reaction evidence="3">
        <text>L-glutaminyl-[protein] + H2O = L-glutamyl-[protein] + NH4(+)</text>
        <dbReference type="Rhea" id="RHEA:16441"/>
        <dbReference type="Rhea" id="RHEA-COMP:10207"/>
        <dbReference type="Rhea" id="RHEA-COMP:10208"/>
        <dbReference type="ChEBI" id="CHEBI:15377"/>
        <dbReference type="ChEBI" id="CHEBI:28938"/>
        <dbReference type="ChEBI" id="CHEBI:29973"/>
        <dbReference type="ChEBI" id="CHEBI:30011"/>
        <dbReference type="EC" id="3.5.1.44"/>
    </reaction>
</comment>
<dbReference type="GO" id="GO:0006935">
    <property type="term" value="P:chemotaxis"/>
    <property type="evidence" value="ECO:0007669"/>
    <property type="project" value="UniProtKB-UniRule"/>
</dbReference>
<dbReference type="EC" id="3.5.1.44" evidence="3"/>
<name>A0A562LK78_9GAMM</name>
<evidence type="ECO:0000313" key="5">
    <source>
        <dbReference type="Proteomes" id="UP000316471"/>
    </source>
</evidence>
<dbReference type="Pfam" id="PF03975">
    <property type="entry name" value="CheD"/>
    <property type="match status" value="1"/>
</dbReference>
<comment type="function">
    <text evidence="3">Probably deamidates glutamine residues to glutamate on methyl-accepting chemotaxis receptors (MCPs), playing an important role in chemotaxis.</text>
</comment>